<name>A0A540VJF7_9GAMM</name>
<reference evidence="1 2" key="1">
    <citation type="submission" date="2019-06" db="EMBL/GenBank/DDBJ databases">
        <title>Metagenome assembled Genome of Spiribacter salinus SL48-SHIP from the microbial mat of Salt Lake 48 (Novosibirsk region, Russia).</title>
        <authorList>
            <person name="Shipova A."/>
            <person name="Rozanov A.S."/>
            <person name="Bryanskaya A.V."/>
            <person name="Peltek S.E."/>
        </authorList>
    </citation>
    <scope>NUCLEOTIDE SEQUENCE [LARGE SCALE GENOMIC DNA]</scope>
    <source>
        <strain evidence="1">SL48-SHIP-2</strain>
    </source>
</reference>
<evidence type="ECO:0008006" key="3">
    <source>
        <dbReference type="Google" id="ProtNLM"/>
    </source>
</evidence>
<dbReference type="AlphaFoldDB" id="A0A540VJF7"/>
<dbReference type="Proteomes" id="UP000315400">
    <property type="component" value="Unassembled WGS sequence"/>
</dbReference>
<evidence type="ECO:0000313" key="2">
    <source>
        <dbReference type="Proteomes" id="UP000315400"/>
    </source>
</evidence>
<accession>A0A540VJF7</accession>
<evidence type="ECO:0000313" key="1">
    <source>
        <dbReference type="EMBL" id="TQE96900.1"/>
    </source>
</evidence>
<organism evidence="1 2">
    <name type="scientific">Spiribacter salinus</name>
    <dbReference type="NCBI Taxonomy" id="1335746"/>
    <lineage>
        <taxon>Bacteria</taxon>
        <taxon>Pseudomonadati</taxon>
        <taxon>Pseudomonadota</taxon>
        <taxon>Gammaproteobacteria</taxon>
        <taxon>Chromatiales</taxon>
        <taxon>Ectothiorhodospiraceae</taxon>
        <taxon>Spiribacter</taxon>
    </lineage>
</organism>
<dbReference type="EMBL" id="VIFK01000325">
    <property type="protein sequence ID" value="TQE96900.1"/>
    <property type="molecule type" value="Genomic_DNA"/>
</dbReference>
<protein>
    <recommendedName>
        <fullName evidence="3">DUF2384 domain-containing protein</fullName>
    </recommendedName>
</protein>
<sequence length="104" mass="11905">MSDLAILLGGLSTRRLYDWKRHVETKDEIEIPRDTLERISLLLGIHKALTLITPDGHEDEAYAMFQRPLDLFGLQGRSVRDFLLEDGSIGAMYFVRRSLDGMRA</sequence>
<gene>
    <name evidence="1" type="ORF">FKY71_16355</name>
</gene>
<comment type="caution">
    <text evidence="1">The sequence shown here is derived from an EMBL/GenBank/DDBJ whole genome shotgun (WGS) entry which is preliminary data.</text>
</comment>
<proteinExistence type="predicted"/>